<dbReference type="Proteomes" id="UP001194273">
    <property type="component" value="Unassembled WGS sequence"/>
</dbReference>
<comment type="caution">
    <text evidence="1">The sequence shown here is derived from an EMBL/GenBank/DDBJ whole genome shotgun (WGS) entry which is preliminary data.</text>
</comment>
<reference evidence="1 2" key="1">
    <citation type="submission" date="2020-10" db="EMBL/GenBank/DDBJ databases">
        <title>ChiBAC.</title>
        <authorList>
            <person name="Zenner C."/>
            <person name="Hitch T.C.A."/>
            <person name="Clavel T."/>
        </authorList>
    </citation>
    <scope>NUCLEOTIDE SEQUENCE [LARGE SCALE GENOMIC DNA]</scope>
    <source>
        <strain evidence="1 2">DSM 107455</strain>
    </source>
</reference>
<dbReference type="EMBL" id="JADCJZ010000002">
    <property type="protein sequence ID" value="MBE5024102.1"/>
    <property type="molecule type" value="Genomic_DNA"/>
</dbReference>
<evidence type="ECO:0000313" key="2">
    <source>
        <dbReference type="Proteomes" id="UP001194273"/>
    </source>
</evidence>
<proteinExistence type="predicted"/>
<sequence length="97" mass="11237">MMTRLGGTCGIPRYDRRVYVKVSCAVDSTGAVRPTEIDWDGTRRFPVLSCGAQQEWGRWESGSVVKGWRVEVAPNVWRTLWWERGRFFVERRDANGE</sequence>
<organism evidence="1 2">
    <name type="scientific">Thermophilibacter gallinarum</name>
    <dbReference type="NCBI Taxonomy" id="2779357"/>
    <lineage>
        <taxon>Bacteria</taxon>
        <taxon>Bacillati</taxon>
        <taxon>Actinomycetota</taxon>
        <taxon>Coriobacteriia</taxon>
        <taxon>Coriobacteriales</taxon>
        <taxon>Atopobiaceae</taxon>
        <taxon>Thermophilibacter</taxon>
    </lineage>
</organism>
<evidence type="ECO:0000313" key="1">
    <source>
        <dbReference type="EMBL" id="MBE5024102.1"/>
    </source>
</evidence>
<protein>
    <submittedName>
        <fullName evidence="1">Uncharacterized protein</fullName>
    </submittedName>
</protein>
<keyword evidence="2" id="KW-1185">Reference proteome</keyword>
<dbReference type="RefSeq" id="WP_143803101.1">
    <property type="nucleotide sequence ID" value="NZ_JADCJZ010000002.1"/>
</dbReference>
<gene>
    <name evidence="1" type="ORF">INF26_04450</name>
</gene>
<name>A0ABR9QST8_9ACTN</name>
<accession>A0ABR9QST8</accession>